<sequence length="157" mass="17305">MGTDRSYFGSFPNVYFFSVCVRAGVRAAVRACMCARVRAHVDPCCNQLGYNTKNEPARPMKYHNLIEYRREITACAFAFYLASESSGGPSPSTIAPFFSPSPPLIIPSPKSPFHYSTPVFIAPLPPPTVHSSLPQSTLPLSTLSDTLFLSKRSTTHW</sequence>
<name>A0A4C1V030_EUMVA</name>
<dbReference type="EMBL" id="BGZK01000248">
    <property type="protein sequence ID" value="GBP31562.1"/>
    <property type="molecule type" value="Genomic_DNA"/>
</dbReference>
<proteinExistence type="predicted"/>
<evidence type="ECO:0000313" key="2">
    <source>
        <dbReference type="Proteomes" id="UP000299102"/>
    </source>
</evidence>
<dbReference type="Proteomes" id="UP000299102">
    <property type="component" value="Unassembled WGS sequence"/>
</dbReference>
<evidence type="ECO:0000313" key="1">
    <source>
        <dbReference type="EMBL" id="GBP31562.1"/>
    </source>
</evidence>
<dbReference type="AlphaFoldDB" id="A0A4C1V030"/>
<protein>
    <submittedName>
        <fullName evidence="1">Uncharacterized protein</fullName>
    </submittedName>
</protein>
<gene>
    <name evidence="1" type="ORF">EVAR_78141_1</name>
</gene>
<keyword evidence="2" id="KW-1185">Reference proteome</keyword>
<organism evidence="1 2">
    <name type="scientific">Eumeta variegata</name>
    <name type="common">Bagworm moth</name>
    <name type="synonym">Eumeta japonica</name>
    <dbReference type="NCBI Taxonomy" id="151549"/>
    <lineage>
        <taxon>Eukaryota</taxon>
        <taxon>Metazoa</taxon>
        <taxon>Ecdysozoa</taxon>
        <taxon>Arthropoda</taxon>
        <taxon>Hexapoda</taxon>
        <taxon>Insecta</taxon>
        <taxon>Pterygota</taxon>
        <taxon>Neoptera</taxon>
        <taxon>Endopterygota</taxon>
        <taxon>Lepidoptera</taxon>
        <taxon>Glossata</taxon>
        <taxon>Ditrysia</taxon>
        <taxon>Tineoidea</taxon>
        <taxon>Psychidae</taxon>
        <taxon>Oiketicinae</taxon>
        <taxon>Eumeta</taxon>
    </lineage>
</organism>
<accession>A0A4C1V030</accession>
<comment type="caution">
    <text evidence="1">The sequence shown here is derived from an EMBL/GenBank/DDBJ whole genome shotgun (WGS) entry which is preliminary data.</text>
</comment>
<reference evidence="1 2" key="1">
    <citation type="journal article" date="2019" name="Commun. Biol.">
        <title>The bagworm genome reveals a unique fibroin gene that provides high tensile strength.</title>
        <authorList>
            <person name="Kono N."/>
            <person name="Nakamura H."/>
            <person name="Ohtoshi R."/>
            <person name="Tomita M."/>
            <person name="Numata K."/>
            <person name="Arakawa K."/>
        </authorList>
    </citation>
    <scope>NUCLEOTIDE SEQUENCE [LARGE SCALE GENOMIC DNA]</scope>
</reference>